<feature type="compositionally biased region" description="Low complexity" evidence="1">
    <location>
        <begin position="23"/>
        <end position="37"/>
    </location>
</feature>
<reference evidence="2" key="1">
    <citation type="submission" date="2020-05" db="EMBL/GenBank/DDBJ databases">
        <authorList>
            <person name="Chiriac C."/>
            <person name="Salcher M."/>
            <person name="Ghai R."/>
            <person name="Kavagutti S V."/>
        </authorList>
    </citation>
    <scope>NUCLEOTIDE SEQUENCE</scope>
</reference>
<feature type="compositionally biased region" description="Polar residues" evidence="1">
    <location>
        <begin position="1"/>
        <end position="12"/>
    </location>
</feature>
<accession>A0A6J5R0J5</accession>
<feature type="region of interest" description="Disordered" evidence="1">
    <location>
        <begin position="1"/>
        <end position="61"/>
    </location>
</feature>
<evidence type="ECO:0000256" key="1">
    <source>
        <dbReference type="SAM" id="MobiDB-lite"/>
    </source>
</evidence>
<protein>
    <submittedName>
        <fullName evidence="2">Uncharacterized protein</fullName>
    </submittedName>
</protein>
<dbReference type="EMBL" id="LR797120">
    <property type="protein sequence ID" value="CAB4188156.1"/>
    <property type="molecule type" value="Genomic_DNA"/>
</dbReference>
<gene>
    <name evidence="2" type="ORF">UFOVP1165_49</name>
</gene>
<proteinExistence type="predicted"/>
<organism evidence="2">
    <name type="scientific">uncultured Caudovirales phage</name>
    <dbReference type="NCBI Taxonomy" id="2100421"/>
    <lineage>
        <taxon>Viruses</taxon>
        <taxon>Duplodnaviria</taxon>
        <taxon>Heunggongvirae</taxon>
        <taxon>Uroviricota</taxon>
        <taxon>Caudoviricetes</taxon>
        <taxon>Peduoviridae</taxon>
        <taxon>Maltschvirus</taxon>
        <taxon>Maltschvirus maltsch</taxon>
    </lineage>
</organism>
<evidence type="ECO:0000313" key="2">
    <source>
        <dbReference type="EMBL" id="CAB4188156.1"/>
    </source>
</evidence>
<name>A0A6J5R0J5_9CAUD</name>
<sequence length="76" mass="7901">MCMNALSTSNPYSRRFARGAPQPLSNNPYGPLPNGGNMAAPMPRQVGLGSYMGAQQGSPPPEAVAKLVQAMRGARG</sequence>